<evidence type="ECO:0000313" key="2">
    <source>
        <dbReference type="Proteomes" id="UP000002664"/>
    </source>
</evidence>
<reference evidence="1 2" key="1">
    <citation type="journal article" date="2011" name="J. Bacteriol.">
        <title>Genome analyses of icelandic strains of Sulfolobus islandicus, model organisms for genetic and virus-host interaction studies.</title>
        <authorList>
            <person name="Guo L."/>
            <person name="Brugger K."/>
            <person name="Liu C."/>
            <person name="Shah S.A."/>
            <person name="Zheng H."/>
            <person name="Zhu Y."/>
            <person name="Wang S."/>
            <person name="Lillestol R.K."/>
            <person name="Chen L."/>
            <person name="Frank J."/>
            <person name="Prangishvili D."/>
            <person name="Paulin L."/>
            <person name="She Q."/>
            <person name="Huang L."/>
            <person name="Garrett R.A."/>
        </authorList>
    </citation>
    <scope>NUCLEOTIDE SEQUENCE [LARGE SCALE GENOMIC DNA]</scope>
    <source>
        <strain evidence="1 2">REY15A</strain>
    </source>
</reference>
<keyword evidence="2" id="KW-1185">Reference proteome</keyword>
<protein>
    <submittedName>
        <fullName evidence="1">Uncharacterized protein</fullName>
    </submittedName>
</protein>
<dbReference type="EMBL" id="CP002425">
    <property type="protein sequence ID" value="ADX84615.1"/>
    <property type="molecule type" value="Genomic_DNA"/>
</dbReference>
<proteinExistence type="predicted"/>
<dbReference type="eggNOG" id="arCOG09929">
    <property type="taxonomic scope" value="Archaea"/>
</dbReference>
<organism evidence="1 2">
    <name type="scientific">Saccharolobus islandicus (strain REY15A)</name>
    <name type="common">Sulfolobus islandicus</name>
    <dbReference type="NCBI Taxonomy" id="930945"/>
    <lineage>
        <taxon>Archaea</taxon>
        <taxon>Thermoproteota</taxon>
        <taxon>Thermoprotei</taxon>
        <taxon>Sulfolobales</taxon>
        <taxon>Sulfolobaceae</taxon>
        <taxon>Saccharolobus</taxon>
    </lineage>
</organism>
<dbReference type="HOGENOM" id="CLU_2784290_0_0_2"/>
<dbReference type="Proteomes" id="UP000002664">
    <property type="component" value="Chromosome"/>
</dbReference>
<gene>
    <name evidence="1" type="ordered locus">SiRe_0529</name>
</gene>
<accession>F0NDQ6</accession>
<name>F0NDQ6_SACI5</name>
<dbReference type="KEGG" id="sir:SiRe_0529"/>
<sequence length="69" mass="7985">MMLMMLLPSSIEGLMGLWEEHLVSPPFKGLDVMDESPLFEWEWISDPLDCPPDERCNPKSLNTIQICYD</sequence>
<evidence type="ECO:0000313" key="1">
    <source>
        <dbReference type="EMBL" id="ADX84615.1"/>
    </source>
</evidence>
<dbReference type="AlphaFoldDB" id="F0NDQ6"/>